<evidence type="ECO:0000313" key="1">
    <source>
        <dbReference type="EMBL" id="MDQ1096879.1"/>
    </source>
</evidence>
<gene>
    <name evidence="1" type="ORF">QE404_002026</name>
</gene>
<protein>
    <submittedName>
        <fullName evidence="1">GLPGLI family protein</fullName>
    </submittedName>
</protein>
<dbReference type="Pfam" id="PF09697">
    <property type="entry name" value="Porph_ging"/>
    <property type="match status" value="1"/>
</dbReference>
<organism evidence="1 2">
    <name type="scientific">Chryseobacterium camelliae</name>
    <dbReference type="NCBI Taxonomy" id="1265445"/>
    <lineage>
        <taxon>Bacteria</taxon>
        <taxon>Pseudomonadati</taxon>
        <taxon>Bacteroidota</taxon>
        <taxon>Flavobacteriia</taxon>
        <taxon>Flavobacteriales</taxon>
        <taxon>Weeksellaceae</taxon>
        <taxon>Chryseobacterium group</taxon>
        <taxon>Chryseobacterium</taxon>
    </lineage>
</organism>
<proteinExistence type="predicted"/>
<evidence type="ECO:0000313" key="2">
    <source>
        <dbReference type="Proteomes" id="UP001225072"/>
    </source>
</evidence>
<dbReference type="Proteomes" id="UP001225072">
    <property type="component" value="Unassembled WGS sequence"/>
</dbReference>
<sequence length="257" mass="30480">MRAKIIYILTILLMTNLMNAQQSFRFVYEYSYAPDSTNVEKKIKETYYLDIRDDQALFYNVKHKSHDTLYINDDFLYSDFDYRIVQHKADPTVTEYFNISDFAYAVKDKVEFKWTVNRASDKILDYNAQEAVCNFRGRKWKAWFAKDLPFQNGPYKFSGLPGLIVKISDYKNTHTFTLIAVESLKEKLVIVPEKMIDINKAKFKKVLDGFRNNSQKELMNIEVTSTEDGLTNEEFKNKMKEYYKRKHKGNNNFIELE</sequence>
<dbReference type="InterPro" id="IPR005901">
    <property type="entry name" value="GLPGLI"/>
</dbReference>
<dbReference type="RefSeq" id="WP_307450004.1">
    <property type="nucleotide sequence ID" value="NZ_JAUTAL010000001.1"/>
</dbReference>
<name>A0ABU0TIK5_9FLAO</name>
<accession>A0ABU0TIK5</accession>
<dbReference type="NCBIfam" id="TIGR01200">
    <property type="entry name" value="GLPGLI"/>
    <property type="match status" value="1"/>
</dbReference>
<keyword evidence="2" id="KW-1185">Reference proteome</keyword>
<reference evidence="1 2" key="1">
    <citation type="submission" date="2023-07" db="EMBL/GenBank/DDBJ databases">
        <title>Functional and genomic diversity of the sorghum phyllosphere microbiome.</title>
        <authorList>
            <person name="Shade A."/>
        </authorList>
    </citation>
    <scope>NUCLEOTIDE SEQUENCE [LARGE SCALE GENOMIC DNA]</scope>
    <source>
        <strain evidence="1 2">SORGH_AS_1064</strain>
    </source>
</reference>
<dbReference type="EMBL" id="JAUTAL010000001">
    <property type="protein sequence ID" value="MDQ1096879.1"/>
    <property type="molecule type" value="Genomic_DNA"/>
</dbReference>
<comment type="caution">
    <text evidence="1">The sequence shown here is derived from an EMBL/GenBank/DDBJ whole genome shotgun (WGS) entry which is preliminary data.</text>
</comment>